<dbReference type="InterPro" id="IPR001611">
    <property type="entry name" value="Leu-rich_rpt"/>
</dbReference>
<reference evidence="4" key="1">
    <citation type="submission" date="2019-09" db="EMBL/GenBank/DDBJ databases">
        <title>Draft genome information of white flower Hibiscus syriacus.</title>
        <authorList>
            <person name="Kim Y.-M."/>
        </authorList>
    </citation>
    <scope>NUCLEOTIDE SEQUENCE [LARGE SCALE GENOMIC DNA]</scope>
    <source>
        <strain evidence="4">YM2019G1</strain>
    </source>
</reference>
<protein>
    <recommendedName>
        <fullName evidence="3">Disease resistance R13L4/SHOC-2-like LRR domain-containing protein</fullName>
    </recommendedName>
</protein>
<keyword evidence="2" id="KW-0677">Repeat</keyword>
<feature type="domain" description="Disease resistance R13L4/SHOC-2-like LRR" evidence="3">
    <location>
        <begin position="195"/>
        <end position="317"/>
    </location>
</feature>
<dbReference type="PROSITE" id="PS51450">
    <property type="entry name" value="LRR"/>
    <property type="match status" value="1"/>
</dbReference>
<dbReference type="InterPro" id="IPR003591">
    <property type="entry name" value="Leu-rich_rpt_typical-subtyp"/>
</dbReference>
<dbReference type="Proteomes" id="UP000436088">
    <property type="component" value="Unassembled WGS sequence"/>
</dbReference>
<organism evidence="4 5">
    <name type="scientific">Hibiscus syriacus</name>
    <name type="common">Rose of Sharon</name>
    <dbReference type="NCBI Taxonomy" id="106335"/>
    <lineage>
        <taxon>Eukaryota</taxon>
        <taxon>Viridiplantae</taxon>
        <taxon>Streptophyta</taxon>
        <taxon>Embryophyta</taxon>
        <taxon>Tracheophyta</taxon>
        <taxon>Spermatophyta</taxon>
        <taxon>Magnoliopsida</taxon>
        <taxon>eudicotyledons</taxon>
        <taxon>Gunneridae</taxon>
        <taxon>Pentapetalae</taxon>
        <taxon>rosids</taxon>
        <taxon>malvids</taxon>
        <taxon>Malvales</taxon>
        <taxon>Malvaceae</taxon>
        <taxon>Malvoideae</taxon>
        <taxon>Hibiscus</taxon>
    </lineage>
</organism>
<name>A0A6A2XPU2_HIBSY</name>
<dbReference type="EMBL" id="VEPZ02001358">
    <property type="protein sequence ID" value="KAE8677532.1"/>
    <property type="molecule type" value="Genomic_DNA"/>
</dbReference>
<gene>
    <name evidence="4" type="ORF">F3Y22_tig00111506pilonHSYRG00160</name>
</gene>
<dbReference type="PANTHER" id="PTHR47186:SF3">
    <property type="entry name" value="OS09G0267800 PROTEIN"/>
    <property type="match status" value="1"/>
</dbReference>
<proteinExistence type="predicted"/>
<dbReference type="Gene3D" id="3.80.10.10">
    <property type="entry name" value="Ribonuclease Inhibitor"/>
    <property type="match status" value="3"/>
</dbReference>
<dbReference type="InterPro" id="IPR032675">
    <property type="entry name" value="LRR_dom_sf"/>
</dbReference>
<dbReference type="AlphaFoldDB" id="A0A6A2XPU2"/>
<dbReference type="PANTHER" id="PTHR47186">
    <property type="entry name" value="LEUCINE-RICH REPEAT-CONTAINING PROTEIN 57"/>
    <property type="match status" value="1"/>
</dbReference>
<evidence type="ECO:0000313" key="4">
    <source>
        <dbReference type="EMBL" id="KAE8677532.1"/>
    </source>
</evidence>
<feature type="domain" description="Disease resistance R13L4/SHOC-2-like LRR" evidence="3">
    <location>
        <begin position="2"/>
        <end position="186"/>
    </location>
</feature>
<dbReference type="Pfam" id="PF23598">
    <property type="entry name" value="LRR_14"/>
    <property type="match status" value="2"/>
</dbReference>
<evidence type="ECO:0000256" key="1">
    <source>
        <dbReference type="ARBA" id="ARBA00022614"/>
    </source>
</evidence>
<dbReference type="InterPro" id="IPR055414">
    <property type="entry name" value="LRR_R13L4/SHOC2-like"/>
</dbReference>
<accession>A0A6A2XPU2</accession>
<dbReference type="SMART" id="SM00369">
    <property type="entry name" value="LRR_TYP"/>
    <property type="match status" value="6"/>
</dbReference>
<dbReference type="SUPFAM" id="SSF52058">
    <property type="entry name" value="L domain-like"/>
    <property type="match status" value="1"/>
</dbReference>
<evidence type="ECO:0000259" key="3">
    <source>
        <dbReference type="Pfam" id="PF23598"/>
    </source>
</evidence>
<sequence length="455" mass="50580">MKSLPALKVLDISGATRIKEIFFDCFDGTDNLRFLDLSGTNIRFLPESLGKHLCRLTLKGCSKLEKLLNSQGLTDLQALDLSNSSALQKFPDDFFVNLTSLQSLDLSNSEVKCFPSLSNLGNLRKLLLKGCSFERLPESKTFGSFEGLTNLEELDLSDCKSQAEQLPSLEGLNKLKIIKLSEAPDFKISTKICELDLRGTSSLNLKGIDFEALSRPSELRRLRLSKVAFDCIGSYLANLKQLEVLDLSGEAVESLPSFLSSFTDLKQLLLKGCSSLKELQWLKSLSQLDVLDLSGTQVKNLGDEISPLRNIKNLHIPEEVAKEFKGGKNVDALPMELKLDPCCISEPSEIPHGDKKPRIVVHGVELLKSLKENSTLLESISLKNISGCWLERCNNMASIVAEADQGKWGTLEILWILNLPELKSFYDEKVQSLSFGSSIKRLYIDCCPKLETLFP</sequence>
<evidence type="ECO:0000313" key="5">
    <source>
        <dbReference type="Proteomes" id="UP000436088"/>
    </source>
</evidence>
<keyword evidence="1" id="KW-0433">Leucine-rich repeat</keyword>
<keyword evidence="5" id="KW-1185">Reference proteome</keyword>
<comment type="caution">
    <text evidence="4">The sequence shown here is derived from an EMBL/GenBank/DDBJ whole genome shotgun (WGS) entry which is preliminary data.</text>
</comment>
<evidence type="ECO:0000256" key="2">
    <source>
        <dbReference type="ARBA" id="ARBA00022737"/>
    </source>
</evidence>